<evidence type="ECO:0000256" key="1">
    <source>
        <dbReference type="SAM" id="Phobius"/>
    </source>
</evidence>
<evidence type="ECO:0000313" key="3">
    <source>
        <dbReference type="Proteomes" id="UP000202169"/>
    </source>
</evidence>
<name>A0A1L3KMP7_9MONO</name>
<dbReference type="OrthoDB" id="37112at10239"/>
<evidence type="ECO:0000313" key="2">
    <source>
        <dbReference type="EMBL" id="APG78658.1"/>
    </source>
</evidence>
<feature type="transmembrane region" description="Helical" evidence="1">
    <location>
        <begin position="520"/>
        <end position="539"/>
    </location>
</feature>
<accession>A0A1L3KMP7</accession>
<keyword evidence="3" id="KW-1185">Reference proteome</keyword>
<dbReference type="RefSeq" id="YP_009333184.1">
    <property type="nucleotide sequence ID" value="NC_032430.1"/>
</dbReference>
<reference evidence="2" key="1">
    <citation type="journal article" date="2016" name="Nature">
        <title>Redefining the invertebrate RNA virosphere.</title>
        <authorList>
            <person name="Shi M."/>
            <person name="Lin X.D."/>
            <person name="Tian J.H."/>
            <person name="Chen L.J."/>
            <person name="Chen X."/>
            <person name="Li C.X."/>
            <person name="Qin X.C."/>
            <person name="Li J."/>
            <person name="Cao J.P."/>
            <person name="Eden J.S."/>
            <person name="Buchmann J."/>
            <person name="Wang W."/>
            <person name="Xu J."/>
            <person name="Holmes E.C."/>
            <person name="Zhang Y.Z."/>
        </authorList>
    </citation>
    <scope>NUCLEOTIDE SEQUENCE [LARGE SCALE GENOMIC DNA]</scope>
    <source>
        <strain evidence="2">BHTH14652</strain>
    </source>
</reference>
<sequence>MCRFVVALSLAFSASEALVGYDCRTPGLSRPYLTTSPHECSELGHPLTRSTPEAGFVAQIPVKGTTTGKMCMVQETSRRFYCSYERNLQHRLDATMFSGYTPSTVSITDCRIWWAKGSAKGPWGERRIGNGETVIAIKDDLMTDDGWCKNWKETIEVKGWRITKAEVQVTSVYDESGLAQNYLSQEQDLILMAGPGQGTTAAGATIFWDTHDLVPCKLEIIREGEFNISTTASGTKWAVASTAGSALRIGAPVTVCGQHLYSTSEPFTFYGNLRGENSESYSAAKVGRISTALNSRVNYALLALLSGDHSSQRSSVESLCRLEAEIRRIHLTDAGVTPAQLAYRTFGSPGKALHRAGEGFRLASCESIDIKIAPQPICYDLIPVKRTNSSVLEFLDPTVMSLHSTAKKIECNDPSLPIISFGGASHELSPDLKLIPSPSHLPSSVRIANSTADVPLLRLYKPHVLMNTDLRVTMVEAAKQRSDFLANSWERVAQITQIGREASPGDSLLTTFRNGVLGHIGWTSAWLIILTISQVLMWWRARQTIRTPVYTHVSPSAPSPRSEFELLAEISRTRSPHE</sequence>
<dbReference type="EMBL" id="KX884410">
    <property type="protein sequence ID" value="APG78658.1"/>
    <property type="molecule type" value="Genomic_RNA"/>
</dbReference>
<proteinExistence type="predicted"/>
<protein>
    <submittedName>
        <fullName evidence="2">Putative glycoprotein</fullName>
    </submittedName>
</protein>
<organism evidence="2">
    <name type="scientific">Beihai barnacle virus 8</name>
    <dbReference type="NCBI Taxonomy" id="1922366"/>
    <lineage>
        <taxon>Viruses</taxon>
        <taxon>Riboviria</taxon>
        <taxon>Orthornavirae</taxon>
        <taxon>Negarnaviricota</taxon>
        <taxon>Haploviricotina</taxon>
        <taxon>Monjiviricetes</taxon>
        <taxon>Mononegavirales</taxon>
        <taxon>Artoviridae</taxon>
        <taxon>Hexartovirus</taxon>
        <taxon>Hexartovirus cirripedis</taxon>
    </lineage>
</organism>
<dbReference type="Proteomes" id="UP000202169">
    <property type="component" value="Segment"/>
</dbReference>
<keyword evidence="1" id="KW-0472">Membrane</keyword>
<dbReference type="GeneID" id="30745428"/>
<dbReference type="Pfam" id="PF24664">
    <property type="entry name" value="Monjiviricetes_fusion"/>
    <property type="match status" value="1"/>
</dbReference>
<keyword evidence="1" id="KW-1133">Transmembrane helix</keyword>
<keyword evidence="1" id="KW-0812">Transmembrane</keyword>
<dbReference type="KEGG" id="vg:30745428"/>